<feature type="region of interest" description="Disordered" evidence="2">
    <location>
        <begin position="550"/>
        <end position="591"/>
    </location>
</feature>
<feature type="domain" description="PH" evidence="3">
    <location>
        <begin position="794"/>
        <end position="903"/>
    </location>
</feature>
<dbReference type="EMBL" id="OOIN01000003">
    <property type="protein sequence ID" value="SPO21838.1"/>
    <property type="molecule type" value="Genomic_DNA"/>
</dbReference>
<feature type="region of interest" description="Disordered" evidence="2">
    <location>
        <begin position="161"/>
        <end position="203"/>
    </location>
</feature>
<feature type="compositionally biased region" description="Polar residues" evidence="2">
    <location>
        <begin position="495"/>
        <end position="504"/>
    </location>
</feature>
<proteinExistence type="predicted"/>
<dbReference type="Pfam" id="PF00169">
    <property type="entry name" value="PH"/>
    <property type="match status" value="1"/>
</dbReference>
<reference evidence="4 5" key="1">
    <citation type="submission" date="2018-03" db="EMBL/GenBank/DDBJ databases">
        <authorList>
            <person name="Guldener U."/>
        </authorList>
    </citation>
    <scope>NUCLEOTIDE SEQUENCE [LARGE SCALE GENOMIC DNA]</scope>
    <source>
        <strain evidence="4 5">NBRC100155</strain>
    </source>
</reference>
<dbReference type="SUPFAM" id="SSF50729">
    <property type="entry name" value="PH domain-like"/>
    <property type="match status" value="1"/>
</dbReference>
<feature type="compositionally biased region" description="Polar residues" evidence="2">
    <location>
        <begin position="194"/>
        <end position="203"/>
    </location>
</feature>
<feature type="compositionally biased region" description="Pro residues" evidence="2">
    <location>
        <begin position="363"/>
        <end position="383"/>
    </location>
</feature>
<feature type="region of interest" description="Disordered" evidence="2">
    <location>
        <begin position="296"/>
        <end position="317"/>
    </location>
</feature>
<feature type="compositionally biased region" description="Polar residues" evidence="2">
    <location>
        <begin position="416"/>
        <end position="432"/>
    </location>
</feature>
<keyword evidence="1" id="KW-0175">Coiled coil</keyword>
<gene>
    <name evidence="4" type="ORF">UTRI_01331_B</name>
</gene>
<feature type="compositionally biased region" description="Basic and acidic residues" evidence="2">
    <location>
        <begin position="301"/>
        <end position="317"/>
    </location>
</feature>
<dbReference type="SMART" id="SM00233">
    <property type="entry name" value="PH"/>
    <property type="match status" value="1"/>
</dbReference>
<evidence type="ECO:0000313" key="5">
    <source>
        <dbReference type="Proteomes" id="UP000324022"/>
    </source>
</evidence>
<dbReference type="Gene3D" id="2.30.29.30">
    <property type="entry name" value="Pleckstrin-homology domain (PH domain)/Phosphotyrosine-binding domain (PTB)"/>
    <property type="match status" value="1"/>
</dbReference>
<protein>
    <recommendedName>
        <fullName evidence="3">PH domain-containing protein</fullName>
    </recommendedName>
</protein>
<evidence type="ECO:0000313" key="4">
    <source>
        <dbReference type="EMBL" id="SPO21838.1"/>
    </source>
</evidence>
<evidence type="ECO:0000256" key="2">
    <source>
        <dbReference type="SAM" id="MobiDB-lite"/>
    </source>
</evidence>
<dbReference type="CDD" id="cd00821">
    <property type="entry name" value="PH"/>
    <property type="match status" value="1"/>
</dbReference>
<dbReference type="AlphaFoldDB" id="A0A5C3DUF1"/>
<dbReference type="OrthoDB" id="2123378at2759"/>
<evidence type="ECO:0000256" key="1">
    <source>
        <dbReference type="SAM" id="Coils"/>
    </source>
</evidence>
<feature type="coiled-coil region" evidence="1">
    <location>
        <begin position="608"/>
        <end position="642"/>
    </location>
</feature>
<accession>A0A5C3DUF1</accession>
<keyword evidence="5" id="KW-1185">Reference proteome</keyword>
<feature type="region of interest" description="Disordered" evidence="2">
    <location>
        <begin position="347"/>
        <end position="443"/>
    </location>
</feature>
<feature type="compositionally biased region" description="Low complexity" evidence="2">
    <location>
        <begin position="384"/>
        <end position="397"/>
    </location>
</feature>
<dbReference type="Proteomes" id="UP000324022">
    <property type="component" value="Unassembled WGS sequence"/>
</dbReference>
<dbReference type="InterPro" id="IPR001849">
    <property type="entry name" value="PH_domain"/>
</dbReference>
<dbReference type="InterPro" id="IPR011993">
    <property type="entry name" value="PH-like_dom_sf"/>
</dbReference>
<sequence>MMATSNGSTFDSSVRTAVSQLQQADCRYDHIVLAAAEASTSRSAPLHLIETAAGGLDALRSKLRTHDTRFALLRVQSRLLLVISLGQNLTGLKRAQVLVQGRALQSSLGAALFAAVTIANASQLTSALVGSKLQLDGFAHITSPNIAQDFRASWSSNSATSVTTRAKPSAPSSPEELGHDATWSRPVSDVGPSYRSSDQKLSTPVTSRAKSFHSSLFIKLSERGYPGIVIDLESVVETPKQNTEIDSADVAPVPPPKTGLPALPACADDSEGTTVTFRASSTPTAASLTEQALQNPIQLRKQSDLETTRSPREWLTTDERKRLSDERERIRVDEAIRDEVMKKLRAEQHGLLRSPANRTPRPAISPPLAPPPSFAPPPAPSSPSPSAAASPSTRPSSIHSPRLSSRNRLEDEVRSTRTLSTETLPSTRNGSRSPRLEEPVMITEDVRTLTASLSDASRTSESHESIRSSIQSLSLWEFAEEASQRASFLSLPGQAPSSNINASSFRAERPASEAATPSRFRSRQPSCSESVASVEQNRCAASSSTGSVAASSIFDKELPAPPAETENGSADGEEWTGALGSPDSMTHPLAPWIEPSSKLLDQEQESAKDAEGAEMQDLRDRLAQAEARAKAAEEAANVAVREARSETRRLAEELAHVERGAKDKMEAEAIRRAKWAREQVARDQLDAYERSKLEAAEKRRRRAIEEQRRLECDRANRIREEQEWREQEAERIKQEYELKIQHLAEREAKLKAEAEAREQRESERIEQERARASYRQSRLSELKKAMLEESDTGAPLLQGWLNLQVEGAMQWKRRWYQVSKKQLILTRSSTDSSLKTVIPLDPIHLLSIRDQHEDCTMSHSLCLEVRQTLESELDQAKCTYLLSTDTRAAKEEIELVVEAIASS</sequence>
<dbReference type="PROSITE" id="PS50003">
    <property type="entry name" value="PH_DOMAIN"/>
    <property type="match status" value="1"/>
</dbReference>
<feature type="compositionally biased region" description="Polar residues" evidence="2">
    <location>
        <begin position="161"/>
        <end position="172"/>
    </location>
</feature>
<name>A0A5C3DUF1_9BASI</name>
<organism evidence="4 5">
    <name type="scientific">Ustilago trichophora</name>
    <dbReference type="NCBI Taxonomy" id="86804"/>
    <lineage>
        <taxon>Eukaryota</taxon>
        <taxon>Fungi</taxon>
        <taxon>Dikarya</taxon>
        <taxon>Basidiomycota</taxon>
        <taxon>Ustilaginomycotina</taxon>
        <taxon>Ustilaginomycetes</taxon>
        <taxon>Ustilaginales</taxon>
        <taxon>Ustilaginaceae</taxon>
        <taxon>Ustilago</taxon>
    </lineage>
</organism>
<feature type="region of interest" description="Disordered" evidence="2">
    <location>
        <begin position="490"/>
        <end position="529"/>
    </location>
</feature>
<evidence type="ECO:0000259" key="3">
    <source>
        <dbReference type="PROSITE" id="PS50003"/>
    </source>
</evidence>
<feature type="coiled-coil region" evidence="1">
    <location>
        <begin position="693"/>
        <end position="771"/>
    </location>
</feature>